<evidence type="ECO:0008006" key="4">
    <source>
        <dbReference type="Google" id="ProtNLM"/>
    </source>
</evidence>
<evidence type="ECO:0000313" key="2">
    <source>
        <dbReference type="EMBL" id="KAG2450765.1"/>
    </source>
</evidence>
<feature type="region of interest" description="Disordered" evidence="1">
    <location>
        <begin position="66"/>
        <end position="94"/>
    </location>
</feature>
<feature type="region of interest" description="Disordered" evidence="1">
    <location>
        <begin position="283"/>
        <end position="306"/>
    </location>
</feature>
<proteinExistence type="predicted"/>
<dbReference type="SUPFAM" id="SSF159034">
    <property type="entry name" value="Mib/herc2 domain-like"/>
    <property type="match status" value="2"/>
</dbReference>
<reference evidence="2" key="1">
    <citation type="journal article" date="2020" name="bioRxiv">
        <title>Comparative genomics of Chlamydomonas.</title>
        <authorList>
            <person name="Craig R.J."/>
            <person name="Hasan A.R."/>
            <person name="Ness R.W."/>
            <person name="Keightley P.D."/>
        </authorList>
    </citation>
    <scope>NUCLEOTIDE SEQUENCE</scope>
    <source>
        <strain evidence="2">CCAP 11/173</strain>
    </source>
</reference>
<dbReference type="OrthoDB" id="557698at2759"/>
<name>A0A835WQD6_9CHLO</name>
<sequence>MLMHSAQLRRGAQPAAPSAAAASAVAGRRGLLLPTTGRTASCSSSCILTSSARGLSSARAPIAKAPAAVGGPDANNEASSTNQQQQAAAGGPECSEPPAAAGFWSFASALAVAVAVAGSAGVADAAAASVGGQWLAAQQHQQTSGVMLNPPANGGAPYPGISLPHTRPVPGEVVTADNVYVGLVVRRGPDWDLVYDNWIAAGRDGGPGSDGVVTQVYPSGLSVTVRWRITGEETYCSIGSRKGRRELVVAPAEVQQQQQDNGQPSIFATSSCCILTSARSLSSSSRAQPNSNSGSRLQPQAGGASEPPAAGAWFVGSAFGATATVAVSAAAAAVILGVAAAAEAPAARDDLQKPAADAARPPPSAEVSEVINAALRRAPASGGAPYPGISLPRTRPVPGAVVTADNVYVGLVVRRSPDWETRYDNWIAAGRDGGPGSDGVVTSVYSNGLAVTVRWRVTGEQTDSWITGRKGKRELVVAPTEVQIVN</sequence>
<protein>
    <recommendedName>
        <fullName evidence="4">MIB/HERC2 domain-containing protein</fullName>
    </recommendedName>
</protein>
<keyword evidence="3" id="KW-1185">Reference proteome</keyword>
<dbReference type="Proteomes" id="UP000613740">
    <property type="component" value="Unassembled WGS sequence"/>
</dbReference>
<evidence type="ECO:0000256" key="1">
    <source>
        <dbReference type="SAM" id="MobiDB-lite"/>
    </source>
</evidence>
<accession>A0A835WQD6</accession>
<evidence type="ECO:0000313" key="3">
    <source>
        <dbReference type="Proteomes" id="UP000613740"/>
    </source>
</evidence>
<dbReference type="GO" id="GO:0004842">
    <property type="term" value="F:ubiquitin-protein transferase activity"/>
    <property type="evidence" value="ECO:0007669"/>
    <property type="project" value="InterPro"/>
</dbReference>
<gene>
    <name evidence="2" type="ORF">HYH02_004602</name>
</gene>
<dbReference type="GO" id="GO:0046872">
    <property type="term" value="F:metal ion binding"/>
    <property type="evidence" value="ECO:0007669"/>
    <property type="project" value="InterPro"/>
</dbReference>
<dbReference type="InterPro" id="IPR037252">
    <property type="entry name" value="Mib_Herc2_sf"/>
</dbReference>
<dbReference type="AlphaFoldDB" id="A0A835WQD6"/>
<organism evidence="2 3">
    <name type="scientific">Chlamydomonas schloesseri</name>
    <dbReference type="NCBI Taxonomy" id="2026947"/>
    <lineage>
        <taxon>Eukaryota</taxon>
        <taxon>Viridiplantae</taxon>
        <taxon>Chlorophyta</taxon>
        <taxon>core chlorophytes</taxon>
        <taxon>Chlorophyceae</taxon>
        <taxon>CS clade</taxon>
        <taxon>Chlamydomonadales</taxon>
        <taxon>Chlamydomonadaceae</taxon>
        <taxon>Chlamydomonas</taxon>
    </lineage>
</organism>
<dbReference type="EMBL" id="JAEHOD010000010">
    <property type="protein sequence ID" value="KAG2450765.1"/>
    <property type="molecule type" value="Genomic_DNA"/>
</dbReference>
<dbReference type="Gene3D" id="2.30.30.40">
    <property type="entry name" value="SH3 Domains"/>
    <property type="match status" value="2"/>
</dbReference>
<comment type="caution">
    <text evidence="2">The sequence shown here is derived from an EMBL/GenBank/DDBJ whole genome shotgun (WGS) entry which is preliminary data.</text>
</comment>